<name>A0AC61RMJ1_9BACT</name>
<accession>A0AC61RMJ1</accession>
<reference evidence="1" key="1">
    <citation type="submission" date="2019-04" db="EMBL/GenBank/DDBJ databases">
        <title>Microbes associate with the intestines of laboratory mice.</title>
        <authorList>
            <person name="Navarre W."/>
            <person name="Wong E."/>
            <person name="Huang K."/>
            <person name="Tropini C."/>
            <person name="Ng K."/>
            <person name="Yu B."/>
        </authorList>
    </citation>
    <scope>NUCLEOTIDE SEQUENCE</scope>
    <source>
        <strain evidence="1">NM04_E33</strain>
    </source>
</reference>
<dbReference type="EMBL" id="SRYB01000004">
    <property type="protein sequence ID" value="TGY80060.1"/>
    <property type="molecule type" value="Genomic_DNA"/>
</dbReference>
<protein>
    <submittedName>
        <fullName evidence="1">Uncharacterized protein</fullName>
    </submittedName>
</protein>
<dbReference type="Proteomes" id="UP000306319">
    <property type="component" value="Unassembled WGS sequence"/>
</dbReference>
<organism evidence="1 2">
    <name type="scientific">Lepagella muris</name>
    <dbReference type="NCBI Taxonomy" id="3032870"/>
    <lineage>
        <taxon>Bacteria</taxon>
        <taxon>Pseudomonadati</taxon>
        <taxon>Bacteroidota</taxon>
        <taxon>Bacteroidia</taxon>
        <taxon>Bacteroidales</taxon>
        <taxon>Muribaculaceae</taxon>
        <taxon>Lepagella</taxon>
    </lineage>
</organism>
<gene>
    <name evidence="1" type="ORF">E5331_04550</name>
</gene>
<keyword evidence="2" id="KW-1185">Reference proteome</keyword>
<comment type="caution">
    <text evidence="1">The sequence shown here is derived from an EMBL/GenBank/DDBJ whole genome shotgun (WGS) entry which is preliminary data.</text>
</comment>
<proteinExistence type="predicted"/>
<sequence length="103" mass="11133">MAKITVKNTNITIINVDGDDYVSLTDLARHKSDEPNAVIENWMRNRTFGIASKPDAGTIIVTGVQSPCRASYYRVNTGEGNKSMSLKGKNLVGDGTLSVTISE</sequence>
<evidence type="ECO:0000313" key="2">
    <source>
        <dbReference type="Proteomes" id="UP000306319"/>
    </source>
</evidence>
<evidence type="ECO:0000313" key="1">
    <source>
        <dbReference type="EMBL" id="TGY80060.1"/>
    </source>
</evidence>